<dbReference type="Gene3D" id="3.30.420.40">
    <property type="match status" value="2"/>
</dbReference>
<dbReference type="SUPFAM" id="SSF53067">
    <property type="entry name" value="Actin-like ATPase domain"/>
    <property type="match status" value="2"/>
</dbReference>
<dbReference type="AlphaFoldDB" id="A0A850LMH5"/>
<reference evidence="2 3" key="1">
    <citation type="journal article" date="2020" name="Proc. Natl. Acad. Sci. U.S.A.">
        <title>Ecological drivers of bacterial community assembly in synthetic phycospheres.</title>
        <authorList>
            <person name="Fu H."/>
            <person name="Uchimiya M."/>
            <person name="Gore J."/>
            <person name="Moran M.A."/>
        </authorList>
    </citation>
    <scope>NUCLEOTIDE SEQUENCE [LARGE SCALE GENOMIC DNA]</scope>
    <source>
        <strain evidence="2">HF-Din03</strain>
    </source>
</reference>
<feature type="domain" description="ATPase BadF/BadG/BcrA/BcrD type" evidence="1">
    <location>
        <begin position="12"/>
        <end position="258"/>
    </location>
</feature>
<organism evidence="2 3">
    <name type="scientific">Ruegeria pomeroyi</name>
    <dbReference type="NCBI Taxonomy" id="89184"/>
    <lineage>
        <taxon>Bacteria</taxon>
        <taxon>Pseudomonadati</taxon>
        <taxon>Pseudomonadota</taxon>
        <taxon>Alphaproteobacteria</taxon>
        <taxon>Rhodobacterales</taxon>
        <taxon>Roseobacteraceae</taxon>
        <taxon>Ruegeria</taxon>
    </lineage>
</organism>
<dbReference type="Proteomes" id="UP000565723">
    <property type="component" value="Unassembled WGS sequence"/>
</dbReference>
<dbReference type="InterPro" id="IPR002731">
    <property type="entry name" value="ATPase_BadF"/>
</dbReference>
<dbReference type="Pfam" id="PF01869">
    <property type="entry name" value="BcrAD_BadFG"/>
    <property type="match status" value="1"/>
</dbReference>
<proteinExistence type="predicted"/>
<accession>A0A850LMH5</accession>
<name>A0A850LMH5_9RHOB</name>
<dbReference type="InterPro" id="IPR052519">
    <property type="entry name" value="Euk-type_GlcNAc_Kinase"/>
</dbReference>
<dbReference type="PANTHER" id="PTHR43190">
    <property type="entry name" value="N-ACETYL-D-GLUCOSAMINE KINASE"/>
    <property type="match status" value="1"/>
</dbReference>
<gene>
    <name evidence="2" type="ORF">HW564_19695</name>
</gene>
<protein>
    <submittedName>
        <fullName evidence="2">ATPase</fullName>
    </submittedName>
</protein>
<evidence type="ECO:0000313" key="3">
    <source>
        <dbReference type="Proteomes" id="UP000565723"/>
    </source>
</evidence>
<dbReference type="CDD" id="cd24082">
    <property type="entry name" value="ASKHA_NBD_GspK-like"/>
    <property type="match status" value="1"/>
</dbReference>
<dbReference type="EMBL" id="JABXIY010000057">
    <property type="protein sequence ID" value="NVK99153.1"/>
    <property type="molecule type" value="Genomic_DNA"/>
</dbReference>
<dbReference type="OMA" id="QFSPAIF"/>
<sequence>MRESRVPYLIAVDGGGTSCRFALQAGTTRHELRLGSANVFSNRAGALRTLTEGLTRLVAQAGLPPDALADIPVFAGLAGVIDEVAAKEVAAALPLRRVEVADDRLPAVVGALGARTGCLIGVGTGSFLGRQDAQGIRLIGGHGWSLGDEASGCWLGMALLRRCLWAQDGLEPETPLVATVGGRIGVGSSAIVRFSAQASPSDYAALAPLVFQAADAGDPLGRALMQAGADYLARGLRALGWQPGEAICALGGVAGRYASFLPAEMTDALAKPEGSALEGGLVLARRLAERNARGVV</sequence>
<dbReference type="InterPro" id="IPR043129">
    <property type="entry name" value="ATPase_NBD"/>
</dbReference>
<evidence type="ECO:0000313" key="2">
    <source>
        <dbReference type="EMBL" id="NVK99153.1"/>
    </source>
</evidence>
<dbReference type="RefSeq" id="WP_011047574.1">
    <property type="nucleotide sequence ID" value="NZ_CP076685.1"/>
</dbReference>
<comment type="caution">
    <text evidence="2">The sequence shown here is derived from an EMBL/GenBank/DDBJ whole genome shotgun (WGS) entry which is preliminary data.</text>
</comment>
<evidence type="ECO:0000259" key="1">
    <source>
        <dbReference type="Pfam" id="PF01869"/>
    </source>
</evidence>
<dbReference type="PANTHER" id="PTHR43190:SF3">
    <property type="entry name" value="N-ACETYL-D-GLUCOSAMINE KINASE"/>
    <property type="match status" value="1"/>
</dbReference>